<reference evidence="3" key="1">
    <citation type="journal article" date="2005" name="Nature">
        <title>The map-based sequence of the rice genome.</title>
        <authorList>
            <consortium name="International rice genome sequencing project (IRGSP)"/>
            <person name="Matsumoto T."/>
            <person name="Wu J."/>
            <person name="Kanamori H."/>
            <person name="Katayose Y."/>
            <person name="Fujisawa M."/>
            <person name="Namiki N."/>
            <person name="Mizuno H."/>
            <person name="Yamamoto K."/>
            <person name="Antonio B.A."/>
            <person name="Baba T."/>
            <person name="Sakata K."/>
            <person name="Nagamura Y."/>
            <person name="Aoki H."/>
            <person name="Arikawa K."/>
            <person name="Arita K."/>
            <person name="Bito T."/>
            <person name="Chiden Y."/>
            <person name="Fujitsuka N."/>
            <person name="Fukunaka R."/>
            <person name="Hamada M."/>
            <person name="Harada C."/>
            <person name="Hayashi A."/>
            <person name="Hijishita S."/>
            <person name="Honda M."/>
            <person name="Hosokawa S."/>
            <person name="Ichikawa Y."/>
            <person name="Idonuma A."/>
            <person name="Iijima M."/>
            <person name="Ikeda M."/>
            <person name="Ikeno M."/>
            <person name="Ito K."/>
            <person name="Ito S."/>
            <person name="Ito T."/>
            <person name="Ito Y."/>
            <person name="Ito Y."/>
            <person name="Iwabuchi A."/>
            <person name="Kamiya K."/>
            <person name="Karasawa W."/>
            <person name="Kurita K."/>
            <person name="Katagiri S."/>
            <person name="Kikuta A."/>
            <person name="Kobayashi H."/>
            <person name="Kobayashi N."/>
            <person name="Machita K."/>
            <person name="Maehara T."/>
            <person name="Masukawa M."/>
            <person name="Mizubayashi T."/>
            <person name="Mukai Y."/>
            <person name="Nagasaki H."/>
            <person name="Nagata Y."/>
            <person name="Naito S."/>
            <person name="Nakashima M."/>
            <person name="Nakama Y."/>
            <person name="Nakamichi Y."/>
            <person name="Nakamura M."/>
            <person name="Meguro A."/>
            <person name="Negishi M."/>
            <person name="Ohta I."/>
            <person name="Ohta T."/>
            <person name="Okamoto M."/>
            <person name="Ono N."/>
            <person name="Saji S."/>
            <person name="Sakaguchi M."/>
            <person name="Sakai K."/>
            <person name="Shibata M."/>
            <person name="Shimokawa T."/>
            <person name="Song J."/>
            <person name="Takazaki Y."/>
            <person name="Terasawa K."/>
            <person name="Tsugane M."/>
            <person name="Tsuji K."/>
            <person name="Ueda S."/>
            <person name="Waki K."/>
            <person name="Yamagata H."/>
            <person name="Yamamoto M."/>
            <person name="Yamamoto S."/>
            <person name="Yamane H."/>
            <person name="Yoshiki S."/>
            <person name="Yoshihara R."/>
            <person name="Yukawa K."/>
            <person name="Zhong H."/>
            <person name="Yano M."/>
            <person name="Yuan Q."/>
            <person name="Ouyang S."/>
            <person name="Liu J."/>
            <person name="Jones K.M."/>
            <person name="Gansberger K."/>
            <person name="Moffat K."/>
            <person name="Hill J."/>
            <person name="Bera J."/>
            <person name="Fadrosh D."/>
            <person name="Jin S."/>
            <person name="Johri S."/>
            <person name="Kim M."/>
            <person name="Overton L."/>
            <person name="Reardon M."/>
            <person name="Tsitrin T."/>
            <person name="Vuong H."/>
            <person name="Weaver B."/>
            <person name="Ciecko A."/>
            <person name="Tallon L."/>
            <person name="Jackson J."/>
            <person name="Pai G."/>
            <person name="Aken S.V."/>
            <person name="Utterback T."/>
            <person name="Reidmuller S."/>
            <person name="Feldblyum T."/>
            <person name="Hsiao J."/>
            <person name="Zismann V."/>
            <person name="Iobst S."/>
            <person name="de Vazeille A.R."/>
            <person name="Buell C.R."/>
            <person name="Ying K."/>
            <person name="Li Y."/>
            <person name="Lu T."/>
            <person name="Huang Y."/>
            <person name="Zhao Q."/>
            <person name="Feng Q."/>
            <person name="Zhang L."/>
            <person name="Zhu J."/>
            <person name="Weng Q."/>
            <person name="Mu J."/>
            <person name="Lu Y."/>
            <person name="Fan D."/>
            <person name="Liu Y."/>
            <person name="Guan J."/>
            <person name="Zhang Y."/>
            <person name="Yu S."/>
            <person name="Liu X."/>
            <person name="Zhang Y."/>
            <person name="Hong G."/>
            <person name="Han B."/>
            <person name="Choisne N."/>
            <person name="Demange N."/>
            <person name="Orjeda G."/>
            <person name="Samain S."/>
            <person name="Cattolico L."/>
            <person name="Pelletier E."/>
            <person name="Couloux A."/>
            <person name="Segurens B."/>
            <person name="Wincker P."/>
            <person name="D'Hont A."/>
            <person name="Scarpelli C."/>
            <person name="Weissenbach J."/>
            <person name="Salanoubat M."/>
            <person name="Quetier F."/>
            <person name="Yu Y."/>
            <person name="Kim H.R."/>
            <person name="Rambo T."/>
            <person name="Currie J."/>
            <person name="Collura K."/>
            <person name="Luo M."/>
            <person name="Yang T."/>
            <person name="Ammiraju J.S.S."/>
            <person name="Engler F."/>
            <person name="Soderlund C."/>
            <person name="Wing R.A."/>
            <person name="Palmer L.E."/>
            <person name="de la Bastide M."/>
            <person name="Spiegel L."/>
            <person name="Nascimento L."/>
            <person name="Zutavern T."/>
            <person name="O'Shaughnessy A."/>
            <person name="Dike S."/>
            <person name="Dedhia N."/>
            <person name="Preston R."/>
            <person name="Balija V."/>
            <person name="McCombie W.R."/>
            <person name="Chow T."/>
            <person name="Chen H."/>
            <person name="Chung M."/>
            <person name="Chen C."/>
            <person name="Shaw J."/>
            <person name="Wu H."/>
            <person name="Hsiao K."/>
            <person name="Chao Y."/>
            <person name="Chu M."/>
            <person name="Cheng C."/>
            <person name="Hour A."/>
            <person name="Lee P."/>
            <person name="Lin S."/>
            <person name="Lin Y."/>
            <person name="Liou J."/>
            <person name="Liu S."/>
            <person name="Hsing Y."/>
            <person name="Raghuvanshi S."/>
            <person name="Mohanty A."/>
            <person name="Bharti A.K."/>
            <person name="Gaur A."/>
            <person name="Gupta V."/>
            <person name="Kumar D."/>
            <person name="Ravi V."/>
            <person name="Vij S."/>
            <person name="Kapur A."/>
            <person name="Khurana P."/>
            <person name="Khurana P."/>
            <person name="Khurana J.P."/>
            <person name="Tyagi A.K."/>
            <person name="Gaikwad K."/>
            <person name="Singh A."/>
            <person name="Dalal V."/>
            <person name="Srivastava S."/>
            <person name="Dixit A."/>
            <person name="Pal A.K."/>
            <person name="Ghazi I.A."/>
            <person name="Yadav M."/>
            <person name="Pandit A."/>
            <person name="Bhargava A."/>
            <person name="Sureshbabu K."/>
            <person name="Batra K."/>
            <person name="Sharma T.R."/>
            <person name="Mohapatra T."/>
            <person name="Singh N.K."/>
            <person name="Messing J."/>
            <person name="Nelson A.B."/>
            <person name="Fuks G."/>
            <person name="Kavchok S."/>
            <person name="Keizer G."/>
            <person name="Linton E."/>
            <person name="Llaca V."/>
            <person name="Song R."/>
            <person name="Tanyolac B."/>
            <person name="Young S."/>
            <person name="Ho-Il K."/>
            <person name="Hahn J.H."/>
            <person name="Sangsakoo G."/>
            <person name="Vanavichit A."/>
            <person name="de Mattos Luiz.A.T."/>
            <person name="Zimmer P.D."/>
            <person name="Malone G."/>
            <person name="Dellagostin O."/>
            <person name="de Oliveira A.C."/>
            <person name="Bevan M."/>
            <person name="Bancroft I."/>
            <person name="Minx P."/>
            <person name="Cordum H."/>
            <person name="Wilson R."/>
            <person name="Cheng Z."/>
            <person name="Jin W."/>
            <person name="Jiang J."/>
            <person name="Leong S.A."/>
            <person name="Iwama H."/>
            <person name="Gojobori T."/>
            <person name="Itoh T."/>
            <person name="Niimura Y."/>
            <person name="Fujii Y."/>
            <person name="Habara T."/>
            <person name="Sakai H."/>
            <person name="Sato Y."/>
            <person name="Wilson G."/>
            <person name="Kumar K."/>
            <person name="McCouch S."/>
            <person name="Juretic N."/>
            <person name="Hoen D."/>
            <person name="Wright S."/>
            <person name="Bruskiewich R."/>
            <person name="Bureau T."/>
            <person name="Miyao A."/>
            <person name="Hirochika H."/>
            <person name="Nishikawa T."/>
            <person name="Kadowaki K."/>
            <person name="Sugiura M."/>
            <person name="Burr B."/>
            <person name="Sasaki T."/>
        </authorList>
    </citation>
    <scope>NUCLEOTIDE SEQUENCE [LARGE SCALE GENOMIC DNA]</scope>
    <source>
        <strain evidence="3">cv. Nipponbare</strain>
    </source>
</reference>
<gene>
    <name evidence="2" type="ordered locus">Os04g0257350</name>
    <name evidence="2" type="ORF">OSNPB_040257350</name>
</gene>
<keyword evidence="3" id="KW-1185">Reference proteome</keyword>
<evidence type="ECO:0000313" key="2">
    <source>
        <dbReference type="EMBL" id="BAS88285.1"/>
    </source>
</evidence>
<reference evidence="2 3" key="2">
    <citation type="journal article" date="2013" name="Plant Cell Physiol.">
        <title>Rice Annotation Project Database (RAP-DB): an integrative and interactive database for rice genomics.</title>
        <authorList>
            <person name="Sakai H."/>
            <person name="Lee S.S."/>
            <person name="Tanaka T."/>
            <person name="Numa H."/>
            <person name="Kim J."/>
            <person name="Kawahara Y."/>
            <person name="Wakimoto H."/>
            <person name="Yang C.C."/>
            <person name="Iwamoto M."/>
            <person name="Abe T."/>
            <person name="Yamada Y."/>
            <person name="Muto A."/>
            <person name="Inokuchi H."/>
            <person name="Ikemura T."/>
            <person name="Matsumoto T."/>
            <person name="Sasaki T."/>
            <person name="Itoh T."/>
        </authorList>
    </citation>
    <scope>NUCLEOTIDE SEQUENCE [LARGE SCALE GENOMIC DNA]</scope>
    <source>
        <strain evidence="3">cv. Nipponbare</strain>
    </source>
</reference>
<keyword evidence="1" id="KW-0812">Transmembrane</keyword>
<dbReference type="Proteomes" id="UP000059680">
    <property type="component" value="Chromosome 4"/>
</dbReference>
<evidence type="ECO:0000256" key="1">
    <source>
        <dbReference type="SAM" id="Phobius"/>
    </source>
</evidence>
<dbReference type="InParanoid" id="A0A0P0W7V4"/>
<keyword evidence="1" id="KW-1133">Transmembrane helix</keyword>
<keyword evidence="1" id="KW-0472">Membrane</keyword>
<sequence>MPTDVDVDDDDKADIADVAHINKDNEYLYEFVYPRMKICLKDFDNDDKDLKGEVISYMEVEIILLGIIYIFHEFQMIIYPLFVKCQLRVKVKELGVAL</sequence>
<evidence type="ECO:0000313" key="3">
    <source>
        <dbReference type="Proteomes" id="UP000059680"/>
    </source>
</evidence>
<feature type="transmembrane region" description="Helical" evidence="1">
    <location>
        <begin position="62"/>
        <end position="82"/>
    </location>
</feature>
<dbReference type="PaxDb" id="39947-A0A0P0W7V4"/>
<proteinExistence type="predicted"/>
<protein>
    <submittedName>
        <fullName evidence="2">Os04g0257350 protein</fullName>
    </submittedName>
</protein>
<reference evidence="2 3" key="3">
    <citation type="journal article" date="2013" name="Rice">
        <title>Improvement of the Oryza sativa Nipponbare reference genome using next generation sequence and optical map data.</title>
        <authorList>
            <person name="Kawahara Y."/>
            <person name="de la Bastide M."/>
            <person name="Hamilton J.P."/>
            <person name="Kanamori H."/>
            <person name="McCombie W.R."/>
            <person name="Ouyang S."/>
            <person name="Schwartz D.C."/>
            <person name="Tanaka T."/>
            <person name="Wu J."/>
            <person name="Zhou S."/>
            <person name="Childs K.L."/>
            <person name="Davidson R.M."/>
            <person name="Lin H."/>
            <person name="Quesada-Ocampo L."/>
            <person name="Vaillancourt B."/>
            <person name="Sakai H."/>
            <person name="Lee S.S."/>
            <person name="Kim J."/>
            <person name="Numa H."/>
            <person name="Itoh T."/>
            <person name="Buell C.R."/>
            <person name="Matsumoto T."/>
        </authorList>
    </citation>
    <scope>NUCLEOTIDE SEQUENCE [LARGE SCALE GENOMIC DNA]</scope>
    <source>
        <strain evidence="3">cv. Nipponbare</strain>
    </source>
</reference>
<name>A0A0P0W7V4_ORYSJ</name>
<organism evidence="2 3">
    <name type="scientific">Oryza sativa subsp. japonica</name>
    <name type="common">Rice</name>
    <dbReference type="NCBI Taxonomy" id="39947"/>
    <lineage>
        <taxon>Eukaryota</taxon>
        <taxon>Viridiplantae</taxon>
        <taxon>Streptophyta</taxon>
        <taxon>Embryophyta</taxon>
        <taxon>Tracheophyta</taxon>
        <taxon>Spermatophyta</taxon>
        <taxon>Magnoliopsida</taxon>
        <taxon>Liliopsida</taxon>
        <taxon>Poales</taxon>
        <taxon>Poaceae</taxon>
        <taxon>BOP clade</taxon>
        <taxon>Oryzoideae</taxon>
        <taxon>Oryzeae</taxon>
        <taxon>Oryzinae</taxon>
        <taxon>Oryza</taxon>
        <taxon>Oryza sativa</taxon>
    </lineage>
</organism>
<dbReference type="AlphaFoldDB" id="A0A0P0W7V4"/>
<dbReference type="EMBL" id="AP014960">
    <property type="protein sequence ID" value="BAS88285.1"/>
    <property type="molecule type" value="Genomic_DNA"/>
</dbReference>
<accession>A0A0P0W7V4</accession>